<dbReference type="InterPro" id="IPR035959">
    <property type="entry name" value="RutC-like_sf"/>
</dbReference>
<dbReference type="Gene3D" id="3.40.50.620">
    <property type="entry name" value="HUPs"/>
    <property type="match status" value="1"/>
</dbReference>
<evidence type="ECO:0000313" key="8">
    <source>
        <dbReference type="Proteomes" id="UP001162131"/>
    </source>
</evidence>
<dbReference type="Pfam" id="PF01042">
    <property type="entry name" value="Ribonuc_L-PSP"/>
    <property type="match status" value="1"/>
</dbReference>
<dbReference type="InterPro" id="IPR030662">
    <property type="entry name" value="DPH6/MJ0570"/>
</dbReference>
<dbReference type="Gene3D" id="3.30.1330.40">
    <property type="entry name" value="RutC-like"/>
    <property type="match status" value="2"/>
</dbReference>
<dbReference type="EC" id="6.3.1.14" evidence="1"/>
<dbReference type="SUPFAM" id="SSF52402">
    <property type="entry name" value="Adenine nucleotide alpha hydrolases-like"/>
    <property type="match status" value="1"/>
</dbReference>
<evidence type="ECO:0000313" key="7">
    <source>
        <dbReference type="EMBL" id="CAG9310265.1"/>
    </source>
</evidence>
<evidence type="ECO:0000256" key="1">
    <source>
        <dbReference type="ARBA" id="ARBA00012089"/>
    </source>
</evidence>
<evidence type="ECO:0000256" key="5">
    <source>
        <dbReference type="ARBA" id="ARBA00048108"/>
    </source>
</evidence>
<dbReference type="SUPFAM" id="SSF55298">
    <property type="entry name" value="YjgF-like"/>
    <property type="match status" value="2"/>
</dbReference>
<protein>
    <recommendedName>
        <fullName evidence="2">Diphthine--ammonia ligase</fullName>
        <ecNumber evidence="1">6.3.1.14</ecNumber>
    </recommendedName>
    <alternativeName>
        <fullName evidence="3">Diphthamide synthase</fullName>
    </alternativeName>
    <alternativeName>
        <fullName evidence="4">Diphthamide synthetase</fullName>
    </alternativeName>
</protein>
<dbReference type="InterPro" id="IPR014729">
    <property type="entry name" value="Rossmann-like_a/b/a_fold"/>
</dbReference>
<evidence type="ECO:0000256" key="3">
    <source>
        <dbReference type="ARBA" id="ARBA00029814"/>
    </source>
</evidence>
<dbReference type="GO" id="GO:0017183">
    <property type="term" value="P:protein histidyl modification to diphthamide"/>
    <property type="evidence" value="ECO:0007669"/>
    <property type="project" value="TreeGrafter"/>
</dbReference>
<gene>
    <name evidence="7" type="ORF">BSTOLATCC_MIC1119</name>
</gene>
<organism evidence="7 8">
    <name type="scientific">Blepharisma stoltei</name>
    <dbReference type="NCBI Taxonomy" id="1481888"/>
    <lineage>
        <taxon>Eukaryota</taxon>
        <taxon>Sar</taxon>
        <taxon>Alveolata</taxon>
        <taxon>Ciliophora</taxon>
        <taxon>Postciliodesmatophora</taxon>
        <taxon>Heterotrichea</taxon>
        <taxon>Heterotrichida</taxon>
        <taxon>Blepharismidae</taxon>
        <taxon>Blepharisma</taxon>
    </lineage>
</organism>
<dbReference type="PANTHER" id="PTHR12196">
    <property type="entry name" value="DOMAIN OF UNKNOWN FUNCTION 71 DUF71 -CONTAINING PROTEIN"/>
    <property type="match status" value="1"/>
</dbReference>
<keyword evidence="8" id="KW-1185">Reference proteome</keyword>
<dbReference type="EMBL" id="CAJZBQ010000002">
    <property type="protein sequence ID" value="CAG9310265.1"/>
    <property type="molecule type" value="Genomic_DNA"/>
</dbReference>
<proteinExistence type="predicted"/>
<dbReference type="AlphaFoldDB" id="A0AAU9I8J3"/>
<dbReference type="InterPro" id="IPR002761">
    <property type="entry name" value="Diphthami_syn_dom"/>
</dbReference>
<dbReference type="CDD" id="cd01994">
    <property type="entry name" value="AANH_PF0828-like"/>
    <property type="match status" value="1"/>
</dbReference>
<evidence type="ECO:0000256" key="4">
    <source>
        <dbReference type="ARBA" id="ARBA00031552"/>
    </source>
</evidence>
<dbReference type="PANTHER" id="PTHR12196:SF2">
    <property type="entry name" value="DIPHTHINE--AMMONIA LIGASE"/>
    <property type="match status" value="1"/>
</dbReference>
<sequence>MKVAGLLSGGINSVYSLGRAIAHGHQPLCVASLYGGHSSSLLFRNIDRTLLSAIASSIELPHVSRKVLGMSLCKDLIYKKTENDEVEDLYELLLELKYKYPQVKGIVSGLILSDYKRLRIEDACSRLGLVSICPLWRANKRGLLKKMVEEGYQGLVTRVYDWNDIKEYDGKSTGELWNFLESHKEIEKDINYGLKKTYETFALDAPIMKKKIEIKKISIGDSSIQQFIVKHKQTNKAEILKDDEPTTFPQFFQRGKSFYTGEISAESLNTTPENLDDEIFTVLKGLKEMLHAHNFSMQDIFYVNVYMKDMRDFERFNSVYAMFFNFPNPPARIFCEYATQKQNLKIAVKGYKGPKICTWVRSITPWSVANIGPYSQAFDVKGILHMAGVIPLVPTTMEMSHDQVSTALRNSEAIAGENGFKLTNSDLCLVYYSDYKPMINPELNPFYIKPTKIPKNSDIEFEFHLRDTGTMLENSEVTIEGEGYHARIQKRESTVKLYLIWYAQIENDTNPLNLIQKLKKDIEDYVKKIKRTDKVEDLEKYVNDVRVYSPDAEKYKQDWFLNVPAVFIDTETRGIVISVQDFNN</sequence>
<evidence type="ECO:0000256" key="2">
    <source>
        <dbReference type="ARBA" id="ARBA00018426"/>
    </source>
</evidence>
<dbReference type="GO" id="GO:0017178">
    <property type="term" value="F:diphthine-ammonia ligase activity"/>
    <property type="evidence" value="ECO:0007669"/>
    <property type="project" value="UniProtKB-EC"/>
</dbReference>
<evidence type="ECO:0000259" key="6">
    <source>
        <dbReference type="Pfam" id="PF01902"/>
    </source>
</evidence>
<feature type="domain" description="Diphthamide synthase" evidence="6">
    <location>
        <begin position="1"/>
        <end position="222"/>
    </location>
</feature>
<dbReference type="Pfam" id="PF01902">
    <property type="entry name" value="Diphthami_syn_2"/>
    <property type="match status" value="1"/>
</dbReference>
<comment type="catalytic activity">
    <reaction evidence="5">
        <text>diphthine-[translation elongation factor 2] + NH4(+) + ATP = diphthamide-[translation elongation factor 2] + AMP + diphosphate + H(+)</text>
        <dbReference type="Rhea" id="RHEA:19753"/>
        <dbReference type="Rhea" id="RHEA-COMP:10172"/>
        <dbReference type="Rhea" id="RHEA-COMP:10174"/>
        <dbReference type="ChEBI" id="CHEBI:15378"/>
        <dbReference type="ChEBI" id="CHEBI:16692"/>
        <dbReference type="ChEBI" id="CHEBI:28938"/>
        <dbReference type="ChEBI" id="CHEBI:30616"/>
        <dbReference type="ChEBI" id="CHEBI:33019"/>
        <dbReference type="ChEBI" id="CHEBI:82696"/>
        <dbReference type="ChEBI" id="CHEBI:456215"/>
        <dbReference type="EC" id="6.3.1.14"/>
    </reaction>
</comment>
<accession>A0AAU9I8J3</accession>
<name>A0AAU9I8J3_9CILI</name>
<reference evidence="7" key="1">
    <citation type="submission" date="2021-09" db="EMBL/GenBank/DDBJ databases">
        <authorList>
            <consortium name="AG Swart"/>
            <person name="Singh M."/>
            <person name="Singh A."/>
            <person name="Seah K."/>
            <person name="Emmerich C."/>
        </authorList>
    </citation>
    <scope>NUCLEOTIDE SEQUENCE</scope>
    <source>
        <strain evidence="7">ATCC30299</strain>
    </source>
</reference>
<dbReference type="Proteomes" id="UP001162131">
    <property type="component" value="Unassembled WGS sequence"/>
</dbReference>
<comment type="caution">
    <text evidence="7">The sequence shown here is derived from an EMBL/GenBank/DDBJ whole genome shotgun (WGS) entry which is preliminary data.</text>
</comment>
<dbReference type="InterPro" id="IPR006175">
    <property type="entry name" value="YjgF/YER057c/UK114"/>
</dbReference>